<keyword evidence="7" id="KW-0443">Lipid metabolism</keyword>
<evidence type="ECO:0000256" key="12">
    <source>
        <dbReference type="RuleBase" id="RU000363"/>
    </source>
</evidence>
<dbReference type="WBParaSite" id="SRAE_2000408900.1">
    <property type="protein sequence ID" value="SRAE_2000408900.1"/>
    <property type="gene ID" value="WBGene00264317"/>
</dbReference>
<dbReference type="Proteomes" id="UP000035682">
    <property type="component" value="Unplaced"/>
</dbReference>
<evidence type="ECO:0000256" key="2">
    <source>
        <dbReference type="ARBA" id="ARBA00006484"/>
    </source>
</evidence>
<dbReference type="InterPro" id="IPR036291">
    <property type="entry name" value="NAD(P)-bd_dom_sf"/>
</dbReference>
<keyword evidence="4" id="KW-0521">NADP</keyword>
<reference evidence="14 15" key="1">
    <citation type="submission" date="2014-09" db="EMBL/GenBank/DDBJ databases">
        <authorList>
            <person name="Martin A.A."/>
        </authorList>
    </citation>
    <scope>NUCLEOTIDE SEQUENCE</scope>
    <source>
        <strain evidence="15">ED321</strain>
        <strain evidence="14">ED321 Heterogonic</strain>
    </source>
</reference>
<keyword evidence="3 13" id="KW-0812">Transmembrane</keyword>
<evidence type="ECO:0000256" key="4">
    <source>
        <dbReference type="ARBA" id="ARBA00022857"/>
    </source>
</evidence>
<protein>
    <recommendedName>
        <fullName evidence="10">Short-chain dehydrogenase/reductase 3</fullName>
    </recommendedName>
    <alternativeName>
        <fullName evidence="11">Retinal short-chain dehydrogenase/reductase 1</fullName>
    </alternativeName>
</protein>
<evidence type="ECO:0000313" key="17">
    <source>
        <dbReference type="WormBase" id="SRAE_2000408900"/>
    </source>
</evidence>
<comment type="subcellular location">
    <subcellularLocation>
        <location evidence="1">Membrane</location>
        <topology evidence="1">Multi-pass membrane protein</topology>
    </subcellularLocation>
</comment>
<dbReference type="Pfam" id="PF00106">
    <property type="entry name" value="adh_short"/>
    <property type="match status" value="1"/>
</dbReference>
<comment type="function">
    <text evidence="9">Catalyzes the reduction of all-trans-retinal to all-trans-retinol in the presence of NADPH.</text>
</comment>
<comment type="similarity">
    <text evidence="2 12">Belongs to the short-chain dehydrogenases/reductases (SDR) family.</text>
</comment>
<dbReference type="OrthoDB" id="10253736at2759"/>
<dbReference type="AlphaFoldDB" id="A0A090LPH3"/>
<dbReference type="RefSeq" id="XP_024508640.1">
    <property type="nucleotide sequence ID" value="XM_024642916.1"/>
</dbReference>
<keyword evidence="15" id="KW-1185">Reference proteome</keyword>
<gene>
    <name evidence="14 16 17" type="ORF">SRAE_2000408900</name>
</gene>
<name>A0A090LPH3_STRRB</name>
<dbReference type="WormBase" id="SRAE_2000408900">
    <property type="protein sequence ID" value="SRP06258"/>
    <property type="gene ID" value="WBGene00264317"/>
</dbReference>
<dbReference type="Gene3D" id="3.40.50.720">
    <property type="entry name" value="NAD(P)-binding Rossmann-like Domain"/>
    <property type="match status" value="1"/>
</dbReference>
<evidence type="ECO:0000256" key="10">
    <source>
        <dbReference type="ARBA" id="ARBA00068717"/>
    </source>
</evidence>
<evidence type="ECO:0000256" key="11">
    <source>
        <dbReference type="ARBA" id="ARBA00082544"/>
    </source>
</evidence>
<dbReference type="CTD" id="36381810"/>
<evidence type="ECO:0000256" key="7">
    <source>
        <dbReference type="ARBA" id="ARBA00023098"/>
    </source>
</evidence>
<evidence type="ECO:0000256" key="8">
    <source>
        <dbReference type="ARBA" id="ARBA00023136"/>
    </source>
</evidence>
<dbReference type="GeneID" id="36381810"/>
<evidence type="ECO:0000313" key="15">
    <source>
        <dbReference type="Proteomes" id="UP000035682"/>
    </source>
</evidence>
<dbReference type="GO" id="GO:0016020">
    <property type="term" value="C:membrane"/>
    <property type="evidence" value="ECO:0007669"/>
    <property type="project" value="UniProtKB-SubCell"/>
</dbReference>
<dbReference type="STRING" id="34506.A0A090LPH3"/>
<evidence type="ECO:0000256" key="13">
    <source>
        <dbReference type="SAM" id="Phobius"/>
    </source>
</evidence>
<dbReference type="EMBL" id="LN609529">
    <property type="protein sequence ID" value="CEF69440.1"/>
    <property type="molecule type" value="Genomic_DNA"/>
</dbReference>
<dbReference type="GO" id="GO:0052650">
    <property type="term" value="F:all-trans-retinol dehydrogenase (NADP+) activity"/>
    <property type="evidence" value="ECO:0007669"/>
    <property type="project" value="UniProtKB-ARBA"/>
</dbReference>
<dbReference type="eggNOG" id="KOG1201">
    <property type="taxonomic scope" value="Eukaryota"/>
</dbReference>
<keyword evidence="8 13" id="KW-0472">Membrane</keyword>
<evidence type="ECO:0000313" key="14">
    <source>
        <dbReference type="EMBL" id="CEF69440.1"/>
    </source>
</evidence>
<dbReference type="GO" id="GO:0005811">
    <property type="term" value="C:lipid droplet"/>
    <property type="evidence" value="ECO:0007669"/>
    <property type="project" value="TreeGrafter"/>
</dbReference>
<reference evidence="16" key="2">
    <citation type="submission" date="2020-12" db="UniProtKB">
        <authorList>
            <consortium name="WormBaseParasite"/>
        </authorList>
    </citation>
    <scope>IDENTIFICATION</scope>
</reference>
<evidence type="ECO:0000256" key="9">
    <source>
        <dbReference type="ARBA" id="ARBA00059620"/>
    </source>
</evidence>
<evidence type="ECO:0000256" key="3">
    <source>
        <dbReference type="ARBA" id="ARBA00022692"/>
    </source>
</evidence>
<sequence>MYKIITKLLTFFYNLIVGCFIALLPIGFLPRKDVKSKIVLITGGGNGLGRNLAISFGKLGSKIVLWDVDKKGLEETMNILKEDNVECWNYVVDVTNKDQIYEVANKVKKTIGTVDILINNAGIANGKLFINTSDNDLQKIININLMAHFYTCKAFLPDMITKNSGHIVNMASLAGKVPSTGIVDYSCSKFAVVGFSSALEEELNIISNGKIKVTTICPYFIKTNLTAELDVPSTFLLPVIEPEEATEIMMEGILTEQSQILLPKFSYIFALLYNILPTRAFYALKDTQDLKNRIMEQVEKREKKED</sequence>
<evidence type="ECO:0000256" key="5">
    <source>
        <dbReference type="ARBA" id="ARBA00022989"/>
    </source>
</evidence>
<dbReference type="SUPFAM" id="SSF51735">
    <property type="entry name" value="NAD(P)-binding Rossmann-fold domains"/>
    <property type="match status" value="1"/>
</dbReference>
<keyword evidence="6" id="KW-0560">Oxidoreductase</keyword>
<dbReference type="PRINTS" id="PR00080">
    <property type="entry name" value="SDRFAMILY"/>
</dbReference>
<keyword evidence="5 13" id="KW-1133">Transmembrane helix</keyword>
<evidence type="ECO:0000313" key="16">
    <source>
        <dbReference type="WBParaSite" id="SRAE_2000408900.1"/>
    </source>
</evidence>
<dbReference type="PANTHER" id="PTHR24322:SF736">
    <property type="entry name" value="RETINOL DEHYDROGENASE 10"/>
    <property type="match status" value="1"/>
</dbReference>
<proteinExistence type="inferred from homology"/>
<dbReference type="PANTHER" id="PTHR24322">
    <property type="entry name" value="PKSB"/>
    <property type="match status" value="1"/>
</dbReference>
<dbReference type="OMA" id="CPSIINT"/>
<evidence type="ECO:0000256" key="6">
    <source>
        <dbReference type="ARBA" id="ARBA00023002"/>
    </source>
</evidence>
<feature type="transmembrane region" description="Helical" evidence="13">
    <location>
        <begin position="12"/>
        <end position="29"/>
    </location>
</feature>
<organism evidence="14">
    <name type="scientific">Strongyloides ratti</name>
    <name type="common">Parasitic roundworm</name>
    <dbReference type="NCBI Taxonomy" id="34506"/>
    <lineage>
        <taxon>Eukaryota</taxon>
        <taxon>Metazoa</taxon>
        <taxon>Ecdysozoa</taxon>
        <taxon>Nematoda</taxon>
        <taxon>Chromadorea</taxon>
        <taxon>Rhabditida</taxon>
        <taxon>Tylenchina</taxon>
        <taxon>Panagrolaimomorpha</taxon>
        <taxon>Strongyloidoidea</taxon>
        <taxon>Strongyloididae</taxon>
        <taxon>Strongyloides</taxon>
    </lineage>
</organism>
<dbReference type="FunFam" id="3.40.50.720:FF:000131">
    <property type="entry name" value="Short-chain dehydrogenase/reductase 3"/>
    <property type="match status" value="1"/>
</dbReference>
<dbReference type="InterPro" id="IPR002347">
    <property type="entry name" value="SDR_fam"/>
</dbReference>
<dbReference type="PROSITE" id="PS51257">
    <property type="entry name" value="PROKAR_LIPOPROTEIN"/>
    <property type="match status" value="1"/>
</dbReference>
<dbReference type="PRINTS" id="PR00081">
    <property type="entry name" value="GDHRDH"/>
</dbReference>
<accession>A0A090LPH3</accession>
<evidence type="ECO:0000256" key="1">
    <source>
        <dbReference type="ARBA" id="ARBA00004141"/>
    </source>
</evidence>
<dbReference type="CDD" id="cd05339">
    <property type="entry name" value="17beta-HSDXI-like_SDR_c"/>
    <property type="match status" value="1"/>
</dbReference>